<dbReference type="FunCoup" id="A0A2G5DKU5">
    <property type="interactions" value="2566"/>
</dbReference>
<dbReference type="Proteomes" id="UP000230069">
    <property type="component" value="Unassembled WGS sequence"/>
</dbReference>
<name>A0A2G5DKU5_AQUCA</name>
<comment type="similarity">
    <text evidence="1">Belongs to the QWRF family.</text>
</comment>
<feature type="compositionally biased region" description="Low complexity" evidence="2">
    <location>
        <begin position="392"/>
        <end position="424"/>
    </location>
</feature>
<dbReference type="STRING" id="218851.A0A2G5DKU5"/>
<protein>
    <recommendedName>
        <fullName evidence="5">QWRF motif-containing protein 2</fullName>
    </recommendedName>
</protein>
<evidence type="ECO:0008006" key="5">
    <source>
        <dbReference type="Google" id="ProtNLM"/>
    </source>
</evidence>
<feature type="compositionally biased region" description="Low complexity" evidence="2">
    <location>
        <begin position="371"/>
        <end position="384"/>
    </location>
</feature>
<keyword evidence="4" id="KW-1185">Reference proteome</keyword>
<dbReference type="OrthoDB" id="1924320at2759"/>
<organism evidence="3 4">
    <name type="scientific">Aquilegia coerulea</name>
    <name type="common">Rocky mountain columbine</name>
    <dbReference type="NCBI Taxonomy" id="218851"/>
    <lineage>
        <taxon>Eukaryota</taxon>
        <taxon>Viridiplantae</taxon>
        <taxon>Streptophyta</taxon>
        <taxon>Embryophyta</taxon>
        <taxon>Tracheophyta</taxon>
        <taxon>Spermatophyta</taxon>
        <taxon>Magnoliopsida</taxon>
        <taxon>Ranunculales</taxon>
        <taxon>Ranunculaceae</taxon>
        <taxon>Thalictroideae</taxon>
        <taxon>Aquilegia</taxon>
    </lineage>
</organism>
<reference evidence="3 4" key="1">
    <citation type="submission" date="2017-09" db="EMBL/GenBank/DDBJ databases">
        <title>WGS assembly of Aquilegia coerulea Goldsmith.</title>
        <authorList>
            <person name="Hodges S."/>
            <person name="Kramer E."/>
            <person name="Nordborg M."/>
            <person name="Tomkins J."/>
            <person name="Borevitz J."/>
            <person name="Derieg N."/>
            <person name="Yan J."/>
            <person name="Mihaltcheva S."/>
            <person name="Hayes R.D."/>
            <person name="Rokhsar D."/>
        </authorList>
    </citation>
    <scope>NUCLEOTIDE SEQUENCE [LARGE SCALE GENOMIC DNA]</scope>
    <source>
        <strain evidence="4">cv. Goldsmith</strain>
    </source>
</reference>
<dbReference type="AlphaFoldDB" id="A0A2G5DKU5"/>
<dbReference type="EMBL" id="KZ305034">
    <property type="protein sequence ID" value="PIA44131.1"/>
    <property type="molecule type" value="Genomic_DNA"/>
</dbReference>
<dbReference type="Pfam" id="PF04484">
    <property type="entry name" value="QWRF"/>
    <property type="match status" value="1"/>
</dbReference>
<proteinExistence type="inferred from homology"/>
<feature type="compositionally biased region" description="Polar residues" evidence="2">
    <location>
        <begin position="123"/>
        <end position="133"/>
    </location>
</feature>
<evidence type="ECO:0000256" key="2">
    <source>
        <dbReference type="SAM" id="MobiDB-lite"/>
    </source>
</evidence>
<dbReference type="InterPro" id="IPR007573">
    <property type="entry name" value="QWRF"/>
</dbReference>
<feature type="compositionally biased region" description="Low complexity" evidence="2">
    <location>
        <begin position="64"/>
        <end position="99"/>
    </location>
</feature>
<evidence type="ECO:0000313" key="4">
    <source>
        <dbReference type="Proteomes" id="UP000230069"/>
    </source>
</evidence>
<dbReference type="GO" id="GO:0008017">
    <property type="term" value="F:microtubule binding"/>
    <property type="evidence" value="ECO:0007669"/>
    <property type="project" value="TreeGrafter"/>
</dbReference>
<dbReference type="PANTHER" id="PTHR31807">
    <property type="entry name" value="AUGMIN FAMILY MEMBER"/>
    <property type="match status" value="1"/>
</dbReference>
<evidence type="ECO:0000256" key="1">
    <source>
        <dbReference type="ARBA" id="ARBA00010016"/>
    </source>
</evidence>
<feature type="region of interest" description="Disordered" evidence="2">
    <location>
        <begin position="1"/>
        <end position="136"/>
    </location>
</feature>
<feature type="region of interest" description="Disordered" evidence="2">
    <location>
        <begin position="303"/>
        <end position="325"/>
    </location>
</feature>
<accession>A0A2G5DKU5</accession>
<feature type="compositionally biased region" description="Low complexity" evidence="2">
    <location>
        <begin position="303"/>
        <end position="318"/>
    </location>
</feature>
<gene>
    <name evidence="3" type="ORF">AQUCO_01700032v1</name>
</gene>
<feature type="compositionally biased region" description="Polar residues" evidence="2">
    <location>
        <begin position="1"/>
        <end position="12"/>
    </location>
</feature>
<dbReference type="GO" id="GO:0005880">
    <property type="term" value="C:nuclear microtubule"/>
    <property type="evidence" value="ECO:0007669"/>
    <property type="project" value="TreeGrafter"/>
</dbReference>
<feature type="region of interest" description="Disordered" evidence="2">
    <location>
        <begin position="343"/>
        <end position="430"/>
    </location>
</feature>
<dbReference type="GO" id="GO:0051225">
    <property type="term" value="P:spindle assembly"/>
    <property type="evidence" value="ECO:0007669"/>
    <property type="project" value="TreeGrafter"/>
</dbReference>
<feature type="region of interest" description="Disordered" evidence="2">
    <location>
        <begin position="185"/>
        <end position="210"/>
    </location>
</feature>
<dbReference type="GO" id="GO:0005737">
    <property type="term" value="C:cytoplasm"/>
    <property type="evidence" value="ECO:0007669"/>
    <property type="project" value="TreeGrafter"/>
</dbReference>
<dbReference type="EMBL" id="KZ305034">
    <property type="protein sequence ID" value="PIA44132.1"/>
    <property type="molecule type" value="Genomic_DNA"/>
</dbReference>
<dbReference type="PANTHER" id="PTHR31807:SF2">
    <property type="entry name" value="PROTEIN SNOWY COTYLEDON 3"/>
    <property type="match status" value="1"/>
</dbReference>
<sequence length="661" mass="71810">MVSAITATTSTHPPNPKTSSSSSSSSQQQQQQQHINNQTRSPLLPSERDNGVVSKRPKSKEITSRYMSSSSSSSSSKRFPSPSLSSTRTTTPLPSVRRSQSVERNRPITPNPRPITSRPTTPLPNSRPVTGNAASQQLSSASKLLLSSTRRLSVSFQGESYSLPVSKIKASPVSNSIIPIRRASTPERKKVTPLGGKVGGGGDQVENSKPIDQHRWPARTRQVNPLTKSMDCTAEKNNKLVGSASVTRVLKQSMIDLSRRASLDYRLNPKFGGSEISKTVQLSVVADTSHGSLGSDDLIVSDTDSVSSGSNSSSQEWSGIAQGRGVTRGISVPARFWQETNSRMRRLQEPGSPLTRSPGSKPMIPTKFVPLKKTLSETSLSSPKNVPMSRTMSSPMRGPGRPSSPSRLMAPPTSSPSRGSPSPSRMRNAVAGAGNSQLSNIPSILSFVVDSPRGKLGENRIMDAHLLRLLYNRQLQWRFINARADAVLFLKRITVEKNLYNAWVTTSELHDSITIKRIKLHLLRQNLKLTSILKGQMSYLKEWALMDRDYSSSLSGAVEALEASTLRLPVVGGARADIQNVMDAIGSALSVMQAMVSSLCSVLSKVEEVNSLMSELVNATAEERALLVQCRDHLSILSAMQVKDCSLRTHILQVKRVTTTS</sequence>
<evidence type="ECO:0000313" key="3">
    <source>
        <dbReference type="EMBL" id="PIA44131.1"/>
    </source>
</evidence>
<feature type="compositionally biased region" description="Low complexity" evidence="2">
    <location>
        <begin position="19"/>
        <end position="33"/>
    </location>
</feature>